<dbReference type="Pfam" id="PF00501">
    <property type="entry name" value="AMP-binding"/>
    <property type="match status" value="1"/>
</dbReference>
<dbReference type="GO" id="GO:0004467">
    <property type="term" value="F:long-chain fatty acid-CoA ligase activity"/>
    <property type="evidence" value="ECO:0007669"/>
    <property type="project" value="UniProtKB-EC"/>
</dbReference>
<dbReference type="PANTHER" id="PTHR43272:SF107">
    <property type="entry name" value="LONG-CHAIN-FATTY-ACID--COA LIGASE 5"/>
    <property type="match status" value="1"/>
</dbReference>
<evidence type="ECO:0000313" key="5">
    <source>
        <dbReference type="EMBL" id="CAL5140378.1"/>
    </source>
</evidence>
<dbReference type="AlphaFoldDB" id="A0AAV2TU58"/>
<dbReference type="Gene3D" id="3.40.50.12780">
    <property type="entry name" value="N-terminal domain of ligase-like"/>
    <property type="match status" value="1"/>
</dbReference>
<evidence type="ECO:0000256" key="1">
    <source>
        <dbReference type="ARBA" id="ARBA00022598"/>
    </source>
</evidence>
<accession>A0AAV2TU58</accession>
<name>A0AAV2TU58_CALDB</name>
<keyword evidence="2" id="KW-0276">Fatty acid metabolism</keyword>
<dbReference type="PROSITE" id="PS00455">
    <property type="entry name" value="AMP_BINDING"/>
    <property type="match status" value="1"/>
</dbReference>
<dbReference type="InterPro" id="IPR020845">
    <property type="entry name" value="AMP-binding_CS"/>
</dbReference>
<feature type="domain" description="AMP-dependent synthetase/ligase" evidence="4">
    <location>
        <begin position="88"/>
        <end position="494"/>
    </location>
</feature>
<evidence type="ECO:0000313" key="6">
    <source>
        <dbReference type="Proteomes" id="UP001497525"/>
    </source>
</evidence>
<dbReference type="Proteomes" id="UP001497525">
    <property type="component" value="Unassembled WGS sequence"/>
</dbReference>
<proteinExistence type="predicted"/>
<protein>
    <recommendedName>
        <fullName evidence="3">long-chain-fatty-acid--CoA ligase</fullName>
        <ecNumber evidence="3">6.2.1.3</ecNumber>
    </recommendedName>
</protein>
<dbReference type="InterPro" id="IPR000873">
    <property type="entry name" value="AMP-dep_synth/lig_dom"/>
</dbReference>
<dbReference type="PANTHER" id="PTHR43272">
    <property type="entry name" value="LONG-CHAIN-FATTY-ACID--COA LIGASE"/>
    <property type="match status" value="1"/>
</dbReference>
<gene>
    <name evidence="5" type="ORF">CDAUBV1_LOCUS15703</name>
</gene>
<dbReference type="GO" id="GO:0005783">
    <property type="term" value="C:endoplasmic reticulum"/>
    <property type="evidence" value="ECO:0007669"/>
    <property type="project" value="TreeGrafter"/>
</dbReference>
<comment type="caution">
    <text evidence="5">The sequence shown here is derived from an EMBL/GenBank/DDBJ whole genome shotgun (WGS) entry which is preliminary data.</text>
</comment>
<dbReference type="SUPFAM" id="SSF56801">
    <property type="entry name" value="Acetyl-CoA synthetase-like"/>
    <property type="match status" value="1"/>
</dbReference>
<dbReference type="EC" id="6.2.1.3" evidence="3"/>
<dbReference type="InterPro" id="IPR042099">
    <property type="entry name" value="ANL_N_sf"/>
</dbReference>
<reference evidence="5" key="1">
    <citation type="submission" date="2024-06" db="EMBL/GenBank/DDBJ databases">
        <authorList>
            <person name="Liu X."/>
            <person name="Lenzi L."/>
            <person name="Haldenby T S."/>
            <person name="Uol C."/>
        </authorList>
    </citation>
    <scope>NUCLEOTIDE SEQUENCE</scope>
</reference>
<keyword evidence="2" id="KW-0443">Lipid metabolism</keyword>
<sequence>MSSLIPYVAGAAAFSLGAFFLSGVNAKPRHYILNSYLGEQSYVVDKETGARMSHPDMTEEKEWINVRTVYDIFKNGCRLAGDSPCFGFRTTTSEPYRWTNYPEIEEQVRRIALLLSSLLDEKSKIIGIQSRNCPEWLIVELACASIGLIVVPLYETFGEDAFRHILGETKLEVVVCHNAKQAQRLLRLAPADVRHLIVLQQSKELDTLIREKSSPINVCSFNTLLSSEWAVVDGHKPPSPDDTFMICYTSGSTGVPKGVIITNSQFTKTLKAACLRLEDPAITRYPVHLCYLPLAHILEQIGSLASLLYGGRVGFITTDFTGLKTDMRDLRPTYFFAVPRVLDRIYTSVIRKVERYPGALTLLKLEISYKTNLQSKGYYGPPGLLDFLFFRPIRVALGGRVKAVICGGAPLSAEIHRFMRAALNCPVLLGYGQTESCGASTFSYFGDCTLNHAGALVPGLMAKLVDVPEMDIRVSDVGVGELCLKGPYCTPGYFLDPKRTAELIDEDGWMHTGDLGTFNKIGSLVIVGRCKASFKLAQGEYVSPDKVEAIYQLNVLITQIYLTGNPLYTFAVAVIVPNMDELRTFMSKHDPAKAHPSGRDKDVLYTTWERMSDEELCSSDFVKKTMLAELNREARSHGLQGFELPKAIYLTLEQFTIKNQLLTANLKLSRPRLQTHFQKVIDEMYKTAKI</sequence>
<evidence type="ECO:0000259" key="4">
    <source>
        <dbReference type="Pfam" id="PF00501"/>
    </source>
</evidence>
<keyword evidence="1" id="KW-0436">Ligase</keyword>
<evidence type="ECO:0000256" key="3">
    <source>
        <dbReference type="ARBA" id="ARBA00026121"/>
    </source>
</evidence>
<dbReference type="EMBL" id="CAXLJL010000711">
    <property type="protein sequence ID" value="CAL5140378.1"/>
    <property type="molecule type" value="Genomic_DNA"/>
</dbReference>
<dbReference type="GO" id="GO:0016020">
    <property type="term" value="C:membrane"/>
    <property type="evidence" value="ECO:0007669"/>
    <property type="project" value="TreeGrafter"/>
</dbReference>
<organism evidence="5 6">
    <name type="scientific">Calicophoron daubneyi</name>
    <name type="common">Rumen fluke</name>
    <name type="synonym">Paramphistomum daubneyi</name>
    <dbReference type="NCBI Taxonomy" id="300641"/>
    <lineage>
        <taxon>Eukaryota</taxon>
        <taxon>Metazoa</taxon>
        <taxon>Spiralia</taxon>
        <taxon>Lophotrochozoa</taxon>
        <taxon>Platyhelminthes</taxon>
        <taxon>Trematoda</taxon>
        <taxon>Digenea</taxon>
        <taxon>Plagiorchiida</taxon>
        <taxon>Pronocephalata</taxon>
        <taxon>Paramphistomoidea</taxon>
        <taxon>Paramphistomidae</taxon>
        <taxon>Calicophoron</taxon>
    </lineage>
</organism>
<evidence type="ECO:0000256" key="2">
    <source>
        <dbReference type="ARBA" id="ARBA00022832"/>
    </source>
</evidence>